<dbReference type="InterPro" id="IPR050194">
    <property type="entry name" value="Glycosyltransferase_grp1"/>
</dbReference>
<dbReference type="GO" id="GO:0016757">
    <property type="term" value="F:glycosyltransferase activity"/>
    <property type="evidence" value="ECO:0007669"/>
    <property type="project" value="UniProtKB-KW"/>
</dbReference>
<dbReference type="Proteomes" id="UP000095003">
    <property type="component" value="Unassembled WGS sequence"/>
</dbReference>
<name>A0A1E3AXE2_9FIRM</name>
<dbReference type="Pfam" id="PF00534">
    <property type="entry name" value="Glycos_transf_1"/>
    <property type="match status" value="1"/>
</dbReference>
<feature type="domain" description="Glycosyl transferase family 1" evidence="1">
    <location>
        <begin position="222"/>
        <end position="388"/>
    </location>
</feature>
<protein>
    <submittedName>
        <fullName evidence="2">UDP-D-galactose:(Glucosyl)lipopolysaccharide-1, 6-D-galactosyltransferase</fullName>
    </submittedName>
</protein>
<sequence length="412" mass="47620">MKQEMILITKDYPYGFGGGDSIFVLPEIASLSEHFRLSVISTSNSDEIGTGLNKNVNYLHYHQKLSIFKKIGYFFLFWLDICGWKEFADIIKQKKDIVGRTWKSIEFYACAEEFYKFINNNIDIARFEGIFYTFWCDEYTLSLIKHKYKNHKYKVVSRLHGRDLYNERYAFGRQPFKNIINQRVNRLFFAAELPRNYYLTAYPNLNINRTRVSRLGVHRAGRQEPGTESGKKIIISCSNIISLKRVNLIIEGLAGIDDIDIYWIHFGDGEQGNEIRTLAEKKLKGKSNIKYNFRGKVDNREVLEFYESNKISAFITTSSTEGGCPVSIMEAMSYGIPIIGTRVGDIPYMIDKNGLLLSENPSVSDISEAIREIMDAGSEKEESMRQASFKLWEENFNVDKNVPRFIQELEGL</sequence>
<gene>
    <name evidence="2" type="ORF">BEH84_01078</name>
</gene>
<dbReference type="PANTHER" id="PTHR45947:SF3">
    <property type="entry name" value="SULFOQUINOVOSYL TRANSFERASE SQD2"/>
    <property type="match status" value="1"/>
</dbReference>
<dbReference type="GeneID" id="93299580"/>
<proteinExistence type="predicted"/>
<dbReference type="PANTHER" id="PTHR45947">
    <property type="entry name" value="SULFOQUINOVOSYL TRANSFERASE SQD2"/>
    <property type="match status" value="1"/>
</dbReference>
<dbReference type="Gene3D" id="3.40.50.2000">
    <property type="entry name" value="Glycogen Phosphorylase B"/>
    <property type="match status" value="2"/>
</dbReference>
<keyword evidence="2" id="KW-0808">Transferase</keyword>
<dbReference type="AlphaFoldDB" id="A0A1E3AXE2"/>
<evidence type="ECO:0000259" key="1">
    <source>
        <dbReference type="Pfam" id="PF00534"/>
    </source>
</evidence>
<comment type="caution">
    <text evidence="2">The sequence shown here is derived from an EMBL/GenBank/DDBJ whole genome shotgun (WGS) entry which is preliminary data.</text>
</comment>
<organism evidence="2 3">
    <name type="scientific">Eisenbergiella tayi</name>
    <dbReference type="NCBI Taxonomy" id="1432052"/>
    <lineage>
        <taxon>Bacteria</taxon>
        <taxon>Bacillati</taxon>
        <taxon>Bacillota</taxon>
        <taxon>Clostridia</taxon>
        <taxon>Lachnospirales</taxon>
        <taxon>Lachnospiraceae</taxon>
        <taxon>Eisenbergiella</taxon>
    </lineage>
</organism>
<keyword evidence="2" id="KW-0328">Glycosyltransferase</keyword>
<accession>A0A1E3AXE2</accession>
<reference evidence="2 3" key="1">
    <citation type="submission" date="2016-07" db="EMBL/GenBank/DDBJ databases">
        <title>Characterization of isolates of Eisenbergiella tayi derived from blood cultures, using whole genome sequencing.</title>
        <authorList>
            <person name="Burdz T."/>
            <person name="Wiebe D."/>
            <person name="Huynh C."/>
            <person name="Bernard K."/>
        </authorList>
    </citation>
    <scope>NUCLEOTIDE SEQUENCE [LARGE SCALE GENOMIC DNA]</scope>
    <source>
        <strain evidence="2 3">NML 120489</strain>
    </source>
</reference>
<dbReference type="EMBL" id="MCGI01000001">
    <property type="protein sequence ID" value="ODM13363.1"/>
    <property type="molecule type" value="Genomic_DNA"/>
</dbReference>
<evidence type="ECO:0000313" key="3">
    <source>
        <dbReference type="Proteomes" id="UP000095003"/>
    </source>
</evidence>
<dbReference type="RefSeq" id="WP_069156013.1">
    <property type="nucleotide sequence ID" value="NZ_MCGI01000001.1"/>
</dbReference>
<dbReference type="InterPro" id="IPR001296">
    <property type="entry name" value="Glyco_trans_1"/>
</dbReference>
<dbReference type="SUPFAM" id="SSF53756">
    <property type="entry name" value="UDP-Glycosyltransferase/glycogen phosphorylase"/>
    <property type="match status" value="1"/>
</dbReference>
<evidence type="ECO:0000313" key="2">
    <source>
        <dbReference type="EMBL" id="ODM13363.1"/>
    </source>
</evidence>